<evidence type="ECO:0000313" key="1">
    <source>
        <dbReference type="EMBL" id="MBX49137.1"/>
    </source>
</evidence>
<accession>A0A2P2P334</accession>
<reference evidence="1" key="1">
    <citation type="submission" date="2018-02" db="EMBL/GenBank/DDBJ databases">
        <title>Rhizophora mucronata_Transcriptome.</title>
        <authorList>
            <person name="Meera S.P."/>
            <person name="Sreeshan A."/>
            <person name="Augustine A."/>
        </authorList>
    </citation>
    <scope>NUCLEOTIDE SEQUENCE</scope>
    <source>
        <tissue evidence="1">Leaf</tissue>
    </source>
</reference>
<protein>
    <submittedName>
        <fullName evidence="1">Uncharacterized protein</fullName>
    </submittedName>
</protein>
<name>A0A2P2P334_RHIMU</name>
<organism evidence="1">
    <name type="scientific">Rhizophora mucronata</name>
    <name type="common">Asiatic mangrove</name>
    <dbReference type="NCBI Taxonomy" id="61149"/>
    <lineage>
        <taxon>Eukaryota</taxon>
        <taxon>Viridiplantae</taxon>
        <taxon>Streptophyta</taxon>
        <taxon>Embryophyta</taxon>
        <taxon>Tracheophyta</taxon>
        <taxon>Spermatophyta</taxon>
        <taxon>Magnoliopsida</taxon>
        <taxon>eudicotyledons</taxon>
        <taxon>Gunneridae</taxon>
        <taxon>Pentapetalae</taxon>
        <taxon>rosids</taxon>
        <taxon>fabids</taxon>
        <taxon>Malpighiales</taxon>
        <taxon>Rhizophoraceae</taxon>
        <taxon>Rhizophora</taxon>
    </lineage>
</organism>
<proteinExistence type="predicted"/>
<dbReference type="EMBL" id="GGEC01068653">
    <property type="protein sequence ID" value="MBX49137.1"/>
    <property type="molecule type" value="Transcribed_RNA"/>
</dbReference>
<sequence length="11" mass="1506">MIYLKKIWVRR</sequence>